<feature type="domain" description="Glycoside hydrolase family 5" evidence="12">
    <location>
        <begin position="97"/>
        <end position="338"/>
    </location>
</feature>
<dbReference type="SUPFAM" id="SSF51445">
    <property type="entry name" value="(Trans)glycosidases"/>
    <property type="match status" value="1"/>
</dbReference>
<dbReference type="Pfam" id="PF00150">
    <property type="entry name" value="Cellulase"/>
    <property type="match status" value="1"/>
</dbReference>
<evidence type="ECO:0000256" key="1">
    <source>
        <dbReference type="ARBA" id="ARBA00004613"/>
    </source>
</evidence>
<gene>
    <name evidence="13" type="ORF">CLIB1423_15S02564</name>
</gene>
<keyword evidence="3" id="KW-0964">Secreted</keyword>
<evidence type="ECO:0000259" key="12">
    <source>
        <dbReference type="Pfam" id="PF00150"/>
    </source>
</evidence>
<evidence type="ECO:0000256" key="10">
    <source>
        <dbReference type="RuleBase" id="RU361153"/>
    </source>
</evidence>
<evidence type="ECO:0000256" key="7">
    <source>
        <dbReference type="ARBA" id="ARBA00023316"/>
    </source>
</evidence>
<protein>
    <recommendedName>
        <fullName evidence="9">glucan 1,3-beta-glucosidase</fullName>
        <ecNumber evidence="9">3.2.1.58</ecNumber>
    </recommendedName>
</protein>
<dbReference type="EC" id="3.2.1.58" evidence="9"/>
<keyword evidence="14" id="KW-1185">Reference proteome</keyword>
<comment type="subcellular location">
    <subcellularLocation>
        <location evidence="1">Secreted</location>
    </subcellularLocation>
</comment>
<dbReference type="GO" id="GO:0004338">
    <property type="term" value="F:glucan exo-1,3-beta-glucosidase activity"/>
    <property type="evidence" value="ECO:0007669"/>
    <property type="project" value="UniProtKB-EC"/>
</dbReference>
<evidence type="ECO:0000256" key="5">
    <source>
        <dbReference type="ARBA" id="ARBA00022801"/>
    </source>
</evidence>
<name>A0A9P0QSQ7_9ASCO</name>
<sequence>MLISLFLLLTTFTRSVCCFNSSYNSTLHPNISQSSVVQPEYNSKSFQYKGVALGGWLLLEPYITPSLFLAFNETDSSANIPVDEYHYCETLGETEASKRLQKHWSTFYNESDFARIKSYGLNMVRIPIGYWAFKKLSSDPYVVGAQEYLDLAIEWANANDLMVWIDLHGVPGTQNGFDNSGYRDIGYPGWFNDTENLDLTYEVLNEIYTKYGDSSNQTYVDTILGIEVVNEPYGPNLNLSTLKEFYTLTYKDARDLQSINNSIIFHDAFQSIGYWNDYLNTTSFSNILIDHHHYEVFTFGALNMTIAEHISSIKSYSSSIESNEGDANPALVGEWSAALTDCAPWVNGVGLGARYAGEQPYDNDFIGECDNINNFKKWTKERKKDYRKYVEIQLDQYENYTMGWIFWCFKTETTIEWDFEKLVQLDLMPQPLSDRKYIVNGTDTTAKKSIGHKLSIGWGALFIAFVYSL</sequence>
<dbReference type="GO" id="GO:0009251">
    <property type="term" value="P:glucan catabolic process"/>
    <property type="evidence" value="ECO:0007669"/>
    <property type="project" value="TreeGrafter"/>
</dbReference>
<evidence type="ECO:0000256" key="6">
    <source>
        <dbReference type="ARBA" id="ARBA00023295"/>
    </source>
</evidence>
<feature type="signal peptide" evidence="11">
    <location>
        <begin position="1"/>
        <end position="18"/>
    </location>
</feature>
<evidence type="ECO:0000256" key="8">
    <source>
        <dbReference type="ARBA" id="ARBA00036824"/>
    </source>
</evidence>
<accession>A0A9P0QSQ7</accession>
<evidence type="ECO:0000256" key="2">
    <source>
        <dbReference type="ARBA" id="ARBA00005641"/>
    </source>
</evidence>
<keyword evidence="6 10" id="KW-0326">Glycosidase</keyword>
<evidence type="ECO:0000256" key="9">
    <source>
        <dbReference type="ARBA" id="ARBA00038929"/>
    </source>
</evidence>
<comment type="caution">
    <text evidence="13">The sequence shown here is derived from an EMBL/GenBank/DDBJ whole genome shotgun (WGS) entry which is preliminary data.</text>
</comment>
<comment type="similarity">
    <text evidence="2 10">Belongs to the glycosyl hydrolase 5 (cellulase A) family.</text>
</comment>
<evidence type="ECO:0000313" key="13">
    <source>
        <dbReference type="EMBL" id="CAH2354278.1"/>
    </source>
</evidence>
<evidence type="ECO:0000256" key="11">
    <source>
        <dbReference type="SAM" id="SignalP"/>
    </source>
</evidence>
<dbReference type="Proteomes" id="UP000837801">
    <property type="component" value="Unassembled WGS sequence"/>
</dbReference>
<proteinExistence type="inferred from homology"/>
<dbReference type="AlphaFoldDB" id="A0A9P0QSQ7"/>
<reference evidence="13" key="1">
    <citation type="submission" date="2022-03" db="EMBL/GenBank/DDBJ databases">
        <authorList>
            <person name="Legras J.-L."/>
            <person name="Devillers H."/>
            <person name="Grondin C."/>
        </authorList>
    </citation>
    <scope>NUCLEOTIDE SEQUENCE</scope>
    <source>
        <strain evidence="13">CLIB 1423</strain>
    </source>
</reference>
<keyword evidence="5 10" id="KW-0378">Hydrolase</keyword>
<evidence type="ECO:0000256" key="3">
    <source>
        <dbReference type="ARBA" id="ARBA00022525"/>
    </source>
</evidence>
<dbReference type="PROSITE" id="PS00659">
    <property type="entry name" value="GLYCOSYL_HYDROL_F5"/>
    <property type="match status" value="1"/>
</dbReference>
<dbReference type="PANTHER" id="PTHR31297:SF1">
    <property type="entry name" value="GLUCAN 1,3-BETA-GLUCOSIDASE I_II-RELATED"/>
    <property type="match status" value="1"/>
</dbReference>
<dbReference type="GO" id="GO:0071555">
    <property type="term" value="P:cell wall organization"/>
    <property type="evidence" value="ECO:0007669"/>
    <property type="project" value="UniProtKB-KW"/>
</dbReference>
<dbReference type="OrthoDB" id="62120at2759"/>
<organism evidence="13 14">
    <name type="scientific">[Candida] railenensis</name>
    <dbReference type="NCBI Taxonomy" id="45579"/>
    <lineage>
        <taxon>Eukaryota</taxon>
        <taxon>Fungi</taxon>
        <taxon>Dikarya</taxon>
        <taxon>Ascomycota</taxon>
        <taxon>Saccharomycotina</taxon>
        <taxon>Pichiomycetes</taxon>
        <taxon>Debaryomycetaceae</taxon>
        <taxon>Kurtzmaniella</taxon>
    </lineage>
</organism>
<dbReference type="EMBL" id="CAKXYY010000015">
    <property type="protein sequence ID" value="CAH2354278.1"/>
    <property type="molecule type" value="Genomic_DNA"/>
</dbReference>
<dbReference type="InterPro" id="IPR017853">
    <property type="entry name" value="GH"/>
</dbReference>
<keyword evidence="7" id="KW-0961">Cell wall biogenesis/degradation</keyword>
<dbReference type="InterPro" id="IPR018087">
    <property type="entry name" value="Glyco_hydro_5_CS"/>
</dbReference>
<evidence type="ECO:0000313" key="14">
    <source>
        <dbReference type="Proteomes" id="UP000837801"/>
    </source>
</evidence>
<evidence type="ECO:0000256" key="4">
    <source>
        <dbReference type="ARBA" id="ARBA00022729"/>
    </source>
</evidence>
<dbReference type="InterPro" id="IPR050386">
    <property type="entry name" value="Glycosyl_hydrolase_5"/>
</dbReference>
<dbReference type="GO" id="GO:0005576">
    <property type="term" value="C:extracellular region"/>
    <property type="evidence" value="ECO:0007669"/>
    <property type="project" value="UniProtKB-SubCell"/>
</dbReference>
<keyword evidence="4 11" id="KW-0732">Signal</keyword>
<dbReference type="Gene3D" id="3.20.20.80">
    <property type="entry name" value="Glycosidases"/>
    <property type="match status" value="1"/>
</dbReference>
<dbReference type="PANTHER" id="PTHR31297">
    <property type="entry name" value="GLUCAN ENDO-1,6-BETA-GLUCOSIDASE B"/>
    <property type="match status" value="1"/>
</dbReference>
<comment type="catalytic activity">
    <reaction evidence="8">
        <text>Successive hydrolysis of beta-D-glucose units from the non-reducing ends of (1-&gt;3)-beta-D-glucans, releasing alpha-glucose.</text>
        <dbReference type="EC" id="3.2.1.58"/>
    </reaction>
</comment>
<dbReference type="GO" id="GO:0009986">
    <property type="term" value="C:cell surface"/>
    <property type="evidence" value="ECO:0007669"/>
    <property type="project" value="TreeGrafter"/>
</dbReference>
<feature type="chain" id="PRO_5040359083" description="glucan 1,3-beta-glucosidase" evidence="11">
    <location>
        <begin position="19"/>
        <end position="469"/>
    </location>
</feature>
<dbReference type="InterPro" id="IPR001547">
    <property type="entry name" value="Glyco_hydro_5"/>
</dbReference>